<organism evidence="1">
    <name type="scientific">Vicia faba</name>
    <name type="common">Broad bean</name>
    <name type="synonym">Faba vulgaris</name>
    <dbReference type="NCBI Taxonomy" id="3906"/>
    <lineage>
        <taxon>Eukaryota</taxon>
        <taxon>Viridiplantae</taxon>
        <taxon>Streptophyta</taxon>
        <taxon>Embryophyta</taxon>
        <taxon>Tracheophyta</taxon>
        <taxon>Spermatophyta</taxon>
        <taxon>Magnoliopsida</taxon>
        <taxon>eudicotyledons</taxon>
        <taxon>Gunneridae</taxon>
        <taxon>Pentapetalae</taxon>
        <taxon>rosids</taxon>
        <taxon>fabids</taxon>
        <taxon>Fabales</taxon>
        <taxon>Fabaceae</taxon>
        <taxon>Papilionoideae</taxon>
        <taxon>50 kb inversion clade</taxon>
        <taxon>NPAAA clade</taxon>
        <taxon>Hologalegina</taxon>
        <taxon>IRL clade</taxon>
        <taxon>Fabeae</taxon>
        <taxon>Vicia</taxon>
    </lineage>
</organism>
<protein>
    <submittedName>
        <fullName evidence="1">Uncharacterized protein</fullName>
    </submittedName>
</protein>
<name>R4IUB0_VICFA</name>
<dbReference type="EMBL" id="KC189947">
    <property type="protein sequence ID" value="AGC78926.1"/>
    <property type="molecule type" value="Genomic_DNA"/>
</dbReference>
<dbReference type="EMBL" id="KC189947">
    <property type="protein sequence ID" value="AGC79029.1"/>
    <property type="molecule type" value="Genomic_DNA"/>
</dbReference>
<reference evidence="1" key="1">
    <citation type="journal article" date="2013" name="Front. Plant Sci.">
        <title>Mitochondrial Genome Sequence of the Legume Vicia faba.</title>
        <authorList>
            <person name="Negruk V."/>
        </authorList>
    </citation>
    <scope>NUCLEOTIDE SEQUENCE</scope>
</reference>
<keyword evidence="1" id="KW-0496">Mitochondrion</keyword>
<evidence type="ECO:0000313" key="1">
    <source>
        <dbReference type="EMBL" id="AGC78926.1"/>
    </source>
</evidence>
<dbReference type="AlphaFoldDB" id="R4IUB0"/>
<sequence>MRTNICDSHPIERGIKVHRNGKSLSKQSGLALGSGTIPLRTGFLISTVEFPQFQYLGKASLMLEGFTALLTSSPDQFCARLDAISDVHSSSLPTLFSLREGA</sequence>
<proteinExistence type="predicted"/>
<accession>R4IUB0</accession>
<geneLocation type="mitochondrion" evidence="1"/>